<feature type="transmembrane region" description="Helical" evidence="12">
    <location>
        <begin position="161"/>
        <end position="178"/>
    </location>
</feature>
<comment type="catalytic activity">
    <reaction evidence="11">
        <text>Fe(II)-heme o + 2 A + H2O = Fe(II)-heme a + 2 AH2</text>
        <dbReference type="Rhea" id="RHEA:63388"/>
        <dbReference type="ChEBI" id="CHEBI:13193"/>
        <dbReference type="ChEBI" id="CHEBI:15377"/>
        <dbReference type="ChEBI" id="CHEBI:17499"/>
        <dbReference type="ChEBI" id="CHEBI:60530"/>
        <dbReference type="ChEBI" id="CHEBI:61715"/>
        <dbReference type="EC" id="1.17.99.9"/>
    </reaction>
    <physiologicalReaction direction="left-to-right" evidence="11">
        <dbReference type="Rhea" id="RHEA:63389"/>
    </physiologicalReaction>
</comment>
<dbReference type="InterPro" id="IPR003780">
    <property type="entry name" value="COX15/CtaA_fam"/>
</dbReference>
<evidence type="ECO:0000256" key="5">
    <source>
        <dbReference type="ARBA" id="ARBA00022989"/>
    </source>
</evidence>
<evidence type="ECO:0000256" key="4">
    <source>
        <dbReference type="ARBA" id="ARBA00022723"/>
    </source>
</evidence>
<dbReference type="Proteomes" id="UP000050502">
    <property type="component" value="Unassembled WGS sequence"/>
</dbReference>
<evidence type="ECO:0008006" key="15">
    <source>
        <dbReference type="Google" id="ProtNLM"/>
    </source>
</evidence>
<evidence type="ECO:0000256" key="10">
    <source>
        <dbReference type="ARBA" id="ARBA00044501"/>
    </source>
</evidence>
<dbReference type="AlphaFoldDB" id="A0A0P6Y0B4"/>
<dbReference type="EMBL" id="LGKN01000003">
    <property type="protein sequence ID" value="KPL89285.1"/>
    <property type="molecule type" value="Genomic_DNA"/>
</dbReference>
<sequence length="361" mass="40354">MSIRAIRKDPITAWLLLVAFLTFFMVVLGGYVRLSRAGLSIVEWNVITGVVPPLSEEAWQQEFAKYQQTPEYQLVNKGMSLEEYKEIFLIEWFHRLVGRIAGLLVVVPLIVYGIRGIIPWRESWRYWLIAALFGVQGLIGWLMVASGLVDRPAVSHLRLTIHLLTALTLFALTLWMAFNRIYADETIRRPASPTLTRLAWALLVVLVVQIAYGGLVAGLKAGHVSDTWPLMFGYLVPPKLLSVMEPWWVNLFETPLTVHFIHRWFAFVVAAVVVALAVAVRRQGYDDEVIASTNLLLALVVVQISLGVSVVIFGVPKWLAIAHQGTAVLLLGTTIFLLHRLRRAAPAAVAVPVSSQQRAHT</sequence>
<evidence type="ECO:0000256" key="12">
    <source>
        <dbReference type="SAM" id="Phobius"/>
    </source>
</evidence>
<gene>
    <name evidence="13" type="ORF">SE16_02085</name>
</gene>
<feature type="transmembrane region" description="Helical" evidence="12">
    <location>
        <begin position="96"/>
        <end position="114"/>
    </location>
</feature>
<protein>
    <recommendedName>
        <fullName evidence="15">Cytochrome c oxidase assembly protein subunit 15</fullName>
    </recommendedName>
</protein>
<feature type="transmembrane region" description="Helical" evidence="12">
    <location>
        <begin position="198"/>
        <end position="219"/>
    </location>
</feature>
<reference evidence="13 14" key="1">
    <citation type="submission" date="2015-07" db="EMBL/GenBank/DDBJ databases">
        <title>Whole genome sequence of Ardenticatena maritima DSM 23922.</title>
        <authorList>
            <person name="Hemp J."/>
            <person name="Ward L.M."/>
            <person name="Pace L.A."/>
            <person name="Fischer W.W."/>
        </authorList>
    </citation>
    <scope>NUCLEOTIDE SEQUENCE [LARGE SCALE GENOMIC DNA]</scope>
    <source>
        <strain evidence="13 14">110S</strain>
    </source>
</reference>
<feature type="transmembrane region" description="Helical" evidence="12">
    <location>
        <begin position="261"/>
        <end position="280"/>
    </location>
</feature>
<comment type="subcellular location">
    <subcellularLocation>
        <location evidence="2">Membrane</location>
        <topology evidence="2">Multi-pass membrane protein</topology>
    </subcellularLocation>
</comment>
<evidence type="ECO:0000256" key="11">
    <source>
        <dbReference type="ARBA" id="ARBA00048044"/>
    </source>
</evidence>
<feature type="transmembrane region" description="Helical" evidence="12">
    <location>
        <begin position="126"/>
        <end position="149"/>
    </location>
</feature>
<dbReference type="GO" id="GO:0016653">
    <property type="term" value="F:oxidoreductase activity, acting on NAD(P)H, heme protein as acceptor"/>
    <property type="evidence" value="ECO:0007669"/>
    <property type="project" value="TreeGrafter"/>
</dbReference>
<dbReference type="GO" id="GO:0016020">
    <property type="term" value="C:membrane"/>
    <property type="evidence" value="ECO:0007669"/>
    <property type="project" value="UniProtKB-SubCell"/>
</dbReference>
<dbReference type="Pfam" id="PF02628">
    <property type="entry name" value="COX15-CtaA"/>
    <property type="match status" value="1"/>
</dbReference>
<evidence type="ECO:0000256" key="3">
    <source>
        <dbReference type="ARBA" id="ARBA00022692"/>
    </source>
</evidence>
<name>A0A0P6Y0B4_9CHLR</name>
<comment type="caution">
    <text evidence="13">The sequence shown here is derived from an EMBL/GenBank/DDBJ whole genome shotgun (WGS) entry which is preliminary data.</text>
</comment>
<organism evidence="13 14">
    <name type="scientific">Ardenticatena maritima</name>
    <dbReference type="NCBI Taxonomy" id="872965"/>
    <lineage>
        <taxon>Bacteria</taxon>
        <taxon>Bacillati</taxon>
        <taxon>Chloroflexota</taxon>
        <taxon>Ardenticatenia</taxon>
        <taxon>Ardenticatenales</taxon>
        <taxon>Ardenticatenaceae</taxon>
        <taxon>Ardenticatena</taxon>
    </lineage>
</organism>
<feature type="transmembrane region" description="Helical" evidence="12">
    <location>
        <begin position="292"/>
        <end position="315"/>
    </location>
</feature>
<evidence type="ECO:0000256" key="7">
    <source>
        <dbReference type="ARBA" id="ARBA00023004"/>
    </source>
</evidence>
<comment type="cofactor">
    <cofactor evidence="1">
        <name>heme b</name>
        <dbReference type="ChEBI" id="CHEBI:60344"/>
    </cofactor>
</comment>
<dbReference type="HAMAP" id="MF_01665">
    <property type="entry name" value="HemeA_synth_type2"/>
    <property type="match status" value="1"/>
</dbReference>
<dbReference type="GO" id="GO:0120547">
    <property type="term" value="F:heme A synthase activity"/>
    <property type="evidence" value="ECO:0007669"/>
    <property type="project" value="UniProtKB-EC"/>
</dbReference>
<keyword evidence="8" id="KW-0350">Heme biosynthesis</keyword>
<evidence type="ECO:0000256" key="9">
    <source>
        <dbReference type="ARBA" id="ARBA00023136"/>
    </source>
</evidence>
<keyword evidence="5 12" id="KW-1133">Transmembrane helix</keyword>
<dbReference type="GO" id="GO:0046872">
    <property type="term" value="F:metal ion binding"/>
    <property type="evidence" value="ECO:0007669"/>
    <property type="project" value="UniProtKB-KW"/>
</dbReference>
<keyword evidence="4" id="KW-0479">Metal-binding</keyword>
<evidence type="ECO:0000313" key="14">
    <source>
        <dbReference type="Proteomes" id="UP000050502"/>
    </source>
</evidence>
<comment type="pathway">
    <text evidence="10">Porphyrin-containing compound metabolism; heme A biosynthesis; heme A from heme O: step 1/1.</text>
</comment>
<dbReference type="GO" id="GO:0006784">
    <property type="term" value="P:heme A biosynthetic process"/>
    <property type="evidence" value="ECO:0007669"/>
    <property type="project" value="InterPro"/>
</dbReference>
<evidence type="ECO:0000256" key="1">
    <source>
        <dbReference type="ARBA" id="ARBA00001970"/>
    </source>
</evidence>
<feature type="transmembrane region" description="Helical" evidence="12">
    <location>
        <begin position="321"/>
        <end position="338"/>
    </location>
</feature>
<dbReference type="InterPro" id="IPR023754">
    <property type="entry name" value="HemeA_Synthase_type2"/>
</dbReference>
<dbReference type="RefSeq" id="WP_060687132.1">
    <property type="nucleotide sequence ID" value="NZ_LGKN01000003.1"/>
</dbReference>
<keyword evidence="9 12" id="KW-0472">Membrane</keyword>
<evidence type="ECO:0000256" key="2">
    <source>
        <dbReference type="ARBA" id="ARBA00004141"/>
    </source>
</evidence>
<evidence type="ECO:0000313" key="13">
    <source>
        <dbReference type="EMBL" id="KPL89285.1"/>
    </source>
</evidence>
<dbReference type="PATRIC" id="fig|872965.6.peg.365"/>
<keyword evidence="3 12" id="KW-0812">Transmembrane</keyword>
<feature type="transmembrane region" description="Helical" evidence="12">
    <location>
        <begin position="12"/>
        <end position="32"/>
    </location>
</feature>
<proteinExistence type="inferred from homology"/>
<evidence type="ECO:0000256" key="6">
    <source>
        <dbReference type="ARBA" id="ARBA00023002"/>
    </source>
</evidence>
<dbReference type="PANTHER" id="PTHR23289:SF2">
    <property type="entry name" value="CYTOCHROME C OXIDASE ASSEMBLY PROTEIN COX15 HOMOLOG"/>
    <property type="match status" value="1"/>
</dbReference>
<accession>A0A0P6Y0B4</accession>
<evidence type="ECO:0000256" key="8">
    <source>
        <dbReference type="ARBA" id="ARBA00023133"/>
    </source>
</evidence>
<dbReference type="PANTHER" id="PTHR23289">
    <property type="entry name" value="CYTOCHROME C OXIDASE ASSEMBLY PROTEIN COX15"/>
    <property type="match status" value="1"/>
</dbReference>
<keyword evidence="7" id="KW-0408">Iron</keyword>
<keyword evidence="6" id="KW-0560">Oxidoreductase</keyword>